<name>A0A9W9K347_9EURO</name>
<dbReference type="Proteomes" id="UP001149074">
    <property type="component" value="Unassembled WGS sequence"/>
</dbReference>
<proteinExistence type="predicted"/>
<evidence type="ECO:0000256" key="1">
    <source>
        <dbReference type="SAM" id="MobiDB-lite"/>
    </source>
</evidence>
<feature type="compositionally biased region" description="Polar residues" evidence="1">
    <location>
        <begin position="11"/>
        <end position="21"/>
    </location>
</feature>
<keyword evidence="3" id="KW-1185">Reference proteome</keyword>
<feature type="compositionally biased region" description="Acidic residues" evidence="1">
    <location>
        <begin position="54"/>
        <end position="69"/>
    </location>
</feature>
<dbReference type="EMBL" id="JAPQKI010000009">
    <property type="protein sequence ID" value="KAJ5090377.1"/>
    <property type="molecule type" value="Genomic_DNA"/>
</dbReference>
<evidence type="ECO:0000313" key="2">
    <source>
        <dbReference type="EMBL" id="KAJ5090377.1"/>
    </source>
</evidence>
<feature type="compositionally biased region" description="Basic and acidic residues" evidence="1">
    <location>
        <begin position="70"/>
        <end position="107"/>
    </location>
</feature>
<reference evidence="2" key="2">
    <citation type="journal article" date="2023" name="IMA Fungus">
        <title>Comparative genomic study of the Penicillium genus elucidates a diverse pangenome and 15 lateral gene transfer events.</title>
        <authorList>
            <person name="Petersen C."/>
            <person name="Sorensen T."/>
            <person name="Nielsen M.R."/>
            <person name="Sondergaard T.E."/>
            <person name="Sorensen J.L."/>
            <person name="Fitzpatrick D.A."/>
            <person name="Frisvad J.C."/>
            <person name="Nielsen K.L."/>
        </authorList>
    </citation>
    <scope>NUCLEOTIDE SEQUENCE</scope>
    <source>
        <strain evidence="2">IBT 30761</strain>
    </source>
</reference>
<comment type="caution">
    <text evidence="2">The sequence shown here is derived from an EMBL/GenBank/DDBJ whole genome shotgun (WGS) entry which is preliminary data.</text>
</comment>
<dbReference type="AlphaFoldDB" id="A0A9W9K347"/>
<dbReference type="GeneID" id="81360531"/>
<evidence type="ECO:0000313" key="3">
    <source>
        <dbReference type="Proteomes" id="UP001149074"/>
    </source>
</evidence>
<reference evidence="2" key="1">
    <citation type="submission" date="2022-11" db="EMBL/GenBank/DDBJ databases">
        <authorList>
            <person name="Petersen C."/>
        </authorList>
    </citation>
    <scope>NUCLEOTIDE SEQUENCE</scope>
    <source>
        <strain evidence="2">IBT 30761</strain>
    </source>
</reference>
<dbReference type="RefSeq" id="XP_056472358.1">
    <property type="nucleotide sequence ID" value="XM_056621552.1"/>
</dbReference>
<protein>
    <submittedName>
        <fullName evidence="2">Uncharacterized protein</fullName>
    </submittedName>
</protein>
<feature type="region of interest" description="Disordered" evidence="1">
    <location>
        <begin position="1"/>
        <end position="107"/>
    </location>
</feature>
<sequence>MPRAPSYARPTASSQAKQTPESKIPVRKSKTISHSRRPSVVPRSSRANTRSSWEEEEEEEEEEEDEDDEREMKLHQQEFLTKKLQREKEKQERLRQKELQVKKARAEEEANRNLERKMLQGKCHHNSLDCDTDSDNETFVTASEGYRTAPEYRTFDSEDEIVRERKALRDSTALCDAWEPNIERLKKVRDENERLESERVGWEQEVAMRDRLAEIGELIEVDYLGRKL</sequence>
<accession>A0A9W9K347</accession>
<organism evidence="2 3">
    <name type="scientific">Penicillium argentinense</name>
    <dbReference type="NCBI Taxonomy" id="1131581"/>
    <lineage>
        <taxon>Eukaryota</taxon>
        <taxon>Fungi</taxon>
        <taxon>Dikarya</taxon>
        <taxon>Ascomycota</taxon>
        <taxon>Pezizomycotina</taxon>
        <taxon>Eurotiomycetes</taxon>
        <taxon>Eurotiomycetidae</taxon>
        <taxon>Eurotiales</taxon>
        <taxon>Aspergillaceae</taxon>
        <taxon>Penicillium</taxon>
    </lineage>
</organism>
<feature type="compositionally biased region" description="Basic residues" evidence="1">
    <location>
        <begin position="25"/>
        <end position="37"/>
    </location>
</feature>
<gene>
    <name evidence="2" type="ORF">N7532_009061</name>
</gene>